<dbReference type="EMBL" id="UOGA01000203">
    <property type="protein sequence ID" value="VAX21541.1"/>
    <property type="molecule type" value="Genomic_DNA"/>
</dbReference>
<gene>
    <name evidence="7" type="ORF">MNBD_NITROSPINAE04-1305</name>
</gene>
<dbReference type="PROSITE" id="PS00198">
    <property type="entry name" value="4FE4S_FER_1"/>
    <property type="match status" value="1"/>
</dbReference>
<keyword evidence="5" id="KW-0411">Iron-sulfur</keyword>
<dbReference type="PROSITE" id="PS51379">
    <property type="entry name" value="4FE4S_FER_2"/>
    <property type="match status" value="1"/>
</dbReference>
<dbReference type="SUPFAM" id="SSF54862">
    <property type="entry name" value="4Fe-4S ferredoxins"/>
    <property type="match status" value="1"/>
</dbReference>
<dbReference type="Pfam" id="PF02754">
    <property type="entry name" value="CCG"/>
    <property type="match status" value="2"/>
</dbReference>
<sequence>MALETFSQQLAGWVELNLKNCIGVDECMKVCPVVDPELTIAELNEASKPDEASKPGTSLTEATLKFAADCVQCGRCDSVCPTIAGRSIMMLGLKEKMASSGKSPLSHKKYFALKGFDKSPLRRTAFNTFIKAKWKFSETDKPKYDKLARHIDKDNFKKSEYLFYFGCYIFTKEESTIQCLDIADKLKIDYEVLGGLKSCCGWPSLLAGRTGEAEDYHEHLKELIEKSDPKYVITGCAECYMSLNKVNAKYKMKFEALTTPMWLNMFKDRLGLTKSDARVTFHDSCNISRKLGMPEPARQLLDHLNPSVEMERSGQKDTYCCGYWGLHNDPEILKKIHQSRFDEAKATGVKTMVVECITCLESFSKSAEGSGLKIVDIVSLVHDRMR</sequence>
<dbReference type="GO" id="GO:0016491">
    <property type="term" value="F:oxidoreductase activity"/>
    <property type="evidence" value="ECO:0007669"/>
    <property type="project" value="UniProtKB-KW"/>
</dbReference>
<dbReference type="InterPro" id="IPR004017">
    <property type="entry name" value="Cys_rich_dom"/>
</dbReference>
<keyword evidence="2" id="KW-0479">Metal-binding</keyword>
<dbReference type="GO" id="GO:0005886">
    <property type="term" value="C:plasma membrane"/>
    <property type="evidence" value="ECO:0007669"/>
    <property type="project" value="TreeGrafter"/>
</dbReference>
<keyword evidence="3" id="KW-0560">Oxidoreductase</keyword>
<protein>
    <recommendedName>
        <fullName evidence="6">4Fe-4S ferredoxin-type domain-containing protein</fullName>
    </recommendedName>
</protein>
<reference evidence="7" key="1">
    <citation type="submission" date="2018-06" db="EMBL/GenBank/DDBJ databases">
        <authorList>
            <person name="Zhirakovskaya E."/>
        </authorList>
    </citation>
    <scope>NUCLEOTIDE SEQUENCE</scope>
</reference>
<keyword evidence="4" id="KW-0408">Iron</keyword>
<dbReference type="AlphaFoldDB" id="A0A3B1C489"/>
<evidence type="ECO:0000256" key="4">
    <source>
        <dbReference type="ARBA" id="ARBA00023004"/>
    </source>
</evidence>
<dbReference type="PANTHER" id="PTHR43255">
    <property type="entry name" value="IRON-SULFUR-BINDING OXIDOREDUCTASE FADF-RELATED-RELATED"/>
    <property type="match status" value="1"/>
</dbReference>
<dbReference type="InterPro" id="IPR017900">
    <property type="entry name" value="4Fe4S_Fe_S_CS"/>
</dbReference>
<evidence type="ECO:0000256" key="3">
    <source>
        <dbReference type="ARBA" id="ARBA00023002"/>
    </source>
</evidence>
<keyword evidence="1" id="KW-0004">4Fe-4S</keyword>
<proteinExistence type="predicted"/>
<name>A0A3B1C489_9ZZZZ</name>
<evidence type="ECO:0000256" key="2">
    <source>
        <dbReference type="ARBA" id="ARBA00022723"/>
    </source>
</evidence>
<evidence type="ECO:0000256" key="1">
    <source>
        <dbReference type="ARBA" id="ARBA00022485"/>
    </source>
</evidence>
<evidence type="ECO:0000259" key="6">
    <source>
        <dbReference type="PROSITE" id="PS51379"/>
    </source>
</evidence>
<dbReference type="PANTHER" id="PTHR43255:SF1">
    <property type="entry name" value="IRON-SULFUR-BINDING OXIDOREDUCTASE FADF-RELATED"/>
    <property type="match status" value="1"/>
</dbReference>
<dbReference type="InterPro" id="IPR051460">
    <property type="entry name" value="HdrC_iron-sulfur_subunit"/>
</dbReference>
<evidence type="ECO:0000313" key="7">
    <source>
        <dbReference type="EMBL" id="VAX21541.1"/>
    </source>
</evidence>
<accession>A0A3B1C489</accession>
<dbReference type="Gene3D" id="3.30.70.20">
    <property type="match status" value="1"/>
</dbReference>
<feature type="domain" description="4Fe-4S ferredoxin-type" evidence="6">
    <location>
        <begin position="60"/>
        <end position="82"/>
    </location>
</feature>
<dbReference type="GO" id="GO:0051539">
    <property type="term" value="F:4 iron, 4 sulfur cluster binding"/>
    <property type="evidence" value="ECO:0007669"/>
    <property type="project" value="UniProtKB-KW"/>
</dbReference>
<organism evidence="7">
    <name type="scientific">hydrothermal vent metagenome</name>
    <dbReference type="NCBI Taxonomy" id="652676"/>
    <lineage>
        <taxon>unclassified sequences</taxon>
        <taxon>metagenomes</taxon>
        <taxon>ecological metagenomes</taxon>
    </lineage>
</organism>
<evidence type="ECO:0000256" key="5">
    <source>
        <dbReference type="ARBA" id="ARBA00023014"/>
    </source>
</evidence>
<dbReference type="GO" id="GO:0046872">
    <property type="term" value="F:metal ion binding"/>
    <property type="evidence" value="ECO:0007669"/>
    <property type="project" value="UniProtKB-KW"/>
</dbReference>
<dbReference type="InterPro" id="IPR017896">
    <property type="entry name" value="4Fe4S_Fe-S-bd"/>
</dbReference>